<dbReference type="EMBL" id="WXEW01000007">
    <property type="protein sequence ID" value="NAS24649.1"/>
    <property type="molecule type" value="Genomic_DNA"/>
</dbReference>
<feature type="coiled-coil region" evidence="1">
    <location>
        <begin position="39"/>
        <end position="66"/>
    </location>
</feature>
<dbReference type="RefSeq" id="WP_161481818.1">
    <property type="nucleotide sequence ID" value="NZ_WXEW01000007.1"/>
</dbReference>
<accession>A0A7C9N3J0</accession>
<evidence type="ECO:0000313" key="2">
    <source>
        <dbReference type="EMBL" id="NAS24649.1"/>
    </source>
</evidence>
<dbReference type="Proteomes" id="UP000479526">
    <property type="component" value="Unassembled WGS sequence"/>
</dbReference>
<dbReference type="AlphaFoldDB" id="A0A7C9N3J0"/>
<proteinExistence type="predicted"/>
<protein>
    <submittedName>
        <fullName evidence="2">Uncharacterized protein</fullName>
    </submittedName>
</protein>
<name>A0A7C9N3J0_9ACTN</name>
<keyword evidence="1" id="KW-0175">Coiled coil</keyword>
<comment type="caution">
    <text evidence="2">The sequence shown here is derived from an EMBL/GenBank/DDBJ whole genome shotgun (WGS) entry which is preliminary data.</text>
</comment>
<gene>
    <name evidence="2" type="ORF">GT755_23525</name>
</gene>
<evidence type="ECO:0000313" key="3">
    <source>
        <dbReference type="Proteomes" id="UP000479526"/>
    </source>
</evidence>
<reference evidence="2 3" key="1">
    <citation type="submission" date="2020-01" db="EMBL/GenBank/DDBJ databases">
        <title>Herbidospora sp. NEAU-GS84 nov., a novel actinomycete isolated from soil.</title>
        <authorList>
            <person name="Han L."/>
        </authorList>
    </citation>
    <scope>NUCLEOTIDE SEQUENCE [LARGE SCALE GENOMIC DNA]</scope>
    <source>
        <strain evidence="2 3">NEAU-GS84</strain>
    </source>
</reference>
<keyword evidence="3" id="KW-1185">Reference proteome</keyword>
<organism evidence="2 3">
    <name type="scientific">Herbidospora solisilvae</name>
    <dbReference type="NCBI Taxonomy" id="2696284"/>
    <lineage>
        <taxon>Bacteria</taxon>
        <taxon>Bacillati</taxon>
        <taxon>Actinomycetota</taxon>
        <taxon>Actinomycetes</taxon>
        <taxon>Streptosporangiales</taxon>
        <taxon>Streptosporangiaceae</taxon>
        <taxon>Herbidospora</taxon>
    </lineage>
</organism>
<sequence length="66" mass="8040">MRSVLRLILRVLAPPRLRRAVRVRVDARYVTRADHAQDMKEALWEIQMLRREVVALRREVERLRSY</sequence>
<evidence type="ECO:0000256" key="1">
    <source>
        <dbReference type="SAM" id="Coils"/>
    </source>
</evidence>